<dbReference type="Proteomes" id="UP000832011">
    <property type="component" value="Chromosome"/>
</dbReference>
<evidence type="ECO:0000256" key="1">
    <source>
        <dbReference type="SAM" id="Phobius"/>
    </source>
</evidence>
<keyword evidence="3" id="KW-1185">Reference proteome</keyword>
<gene>
    <name evidence="2" type="ORF">LVJ82_11945</name>
</gene>
<reference evidence="2 3" key="1">
    <citation type="journal article" date="2022" name="Res Sq">
        <title>Evolution of multicellular longitudinally dividing oral cavity symbionts (Neisseriaceae).</title>
        <authorList>
            <person name="Nyongesa S."/>
            <person name="Weber P."/>
            <person name="Bernet E."/>
            <person name="Pullido F."/>
            <person name="Nieckarz M."/>
            <person name="Delaby M."/>
            <person name="Nieves C."/>
            <person name="Viehboeck T."/>
            <person name="Krause N."/>
            <person name="Rivera-Millot A."/>
            <person name="Nakamura A."/>
            <person name="Vischer N."/>
            <person name="VanNieuwenhze M."/>
            <person name="Brun Y."/>
            <person name="Cava F."/>
            <person name="Bulgheresi S."/>
            <person name="Veyrier F."/>
        </authorList>
    </citation>
    <scope>NUCLEOTIDE SEQUENCE [LARGE SCALE GENOMIC DNA]</scope>
    <source>
        <strain evidence="2 3">SN4</strain>
    </source>
</reference>
<evidence type="ECO:0000313" key="3">
    <source>
        <dbReference type="Proteomes" id="UP000832011"/>
    </source>
</evidence>
<keyword evidence="1" id="KW-1133">Transmembrane helix</keyword>
<dbReference type="EMBL" id="CP091511">
    <property type="protein sequence ID" value="UOO88197.1"/>
    <property type="molecule type" value="Genomic_DNA"/>
</dbReference>
<organism evidence="2 3">
    <name type="scientific">Vitreoscilla massiliensis</name>
    <dbReference type="NCBI Taxonomy" id="1689272"/>
    <lineage>
        <taxon>Bacteria</taxon>
        <taxon>Pseudomonadati</taxon>
        <taxon>Pseudomonadota</taxon>
        <taxon>Betaproteobacteria</taxon>
        <taxon>Neisseriales</taxon>
        <taxon>Neisseriaceae</taxon>
        <taxon>Vitreoscilla</taxon>
    </lineage>
</organism>
<feature type="transmembrane region" description="Helical" evidence="1">
    <location>
        <begin position="122"/>
        <end position="142"/>
    </location>
</feature>
<evidence type="ECO:0000313" key="2">
    <source>
        <dbReference type="EMBL" id="UOO88197.1"/>
    </source>
</evidence>
<keyword evidence="1" id="KW-0472">Membrane</keyword>
<dbReference type="RefSeq" id="WP_058356372.1">
    <property type="nucleotide sequence ID" value="NZ_CABKVG010000009.1"/>
</dbReference>
<feature type="transmembrane region" description="Helical" evidence="1">
    <location>
        <begin position="60"/>
        <end position="87"/>
    </location>
</feature>
<protein>
    <submittedName>
        <fullName evidence="2">Uncharacterized protein</fullName>
    </submittedName>
</protein>
<accession>A0ABY4E446</accession>
<sequence length="197" mass="21805">MKRRHPQKHFSRRCIVPATRLKPSLDDYPFFKVFLTFTLAPAIVGLFIMLIFMFSGNPAAAILFGFIAMLYAQSMYCIPALVVGIIISACRWGKNWADIYKATAVGGLCAGIPTVFHTSTSLALSATLVASVTCMLLAYLVLPADEDGDIPVYEPEEPDYWAVEIPASMVKTTTHARGVYYLKDLPTHALIKRKPQD</sequence>
<name>A0ABY4E446_9NEIS</name>
<keyword evidence="1" id="KW-0812">Transmembrane</keyword>
<proteinExistence type="predicted"/>
<feature type="transmembrane region" description="Helical" evidence="1">
    <location>
        <begin position="30"/>
        <end position="54"/>
    </location>
</feature>